<dbReference type="InterPro" id="IPR036249">
    <property type="entry name" value="Thioredoxin-like_sf"/>
</dbReference>
<proteinExistence type="predicted"/>
<keyword evidence="4" id="KW-1185">Reference proteome</keyword>
<name>A0A1I3NCG0_9FLAO</name>
<gene>
    <name evidence="3" type="ORF">SAMN05443431_104102</name>
</gene>
<feature type="chain" id="PRO_5011693263" evidence="1">
    <location>
        <begin position="20"/>
        <end position="212"/>
    </location>
</feature>
<organism evidence="3 4">
    <name type="scientific">Olleya namhaensis</name>
    <dbReference type="NCBI Taxonomy" id="1144750"/>
    <lineage>
        <taxon>Bacteria</taxon>
        <taxon>Pseudomonadati</taxon>
        <taxon>Bacteroidota</taxon>
        <taxon>Flavobacteriia</taxon>
        <taxon>Flavobacteriales</taxon>
        <taxon>Flavobacteriaceae</taxon>
    </lineage>
</organism>
<dbReference type="EMBL" id="FORM01000004">
    <property type="protein sequence ID" value="SFJ07031.1"/>
    <property type="molecule type" value="Genomic_DNA"/>
</dbReference>
<protein>
    <submittedName>
        <fullName evidence="3">Glutaredoxin</fullName>
    </submittedName>
</protein>
<evidence type="ECO:0000256" key="1">
    <source>
        <dbReference type="SAM" id="SignalP"/>
    </source>
</evidence>
<dbReference type="AlphaFoldDB" id="A0A1I3NCG0"/>
<dbReference type="SUPFAM" id="SSF52833">
    <property type="entry name" value="Thioredoxin-like"/>
    <property type="match status" value="1"/>
</dbReference>
<dbReference type="Gene3D" id="3.40.30.10">
    <property type="entry name" value="Glutaredoxin"/>
    <property type="match status" value="1"/>
</dbReference>
<dbReference type="RefSeq" id="WP_090839163.1">
    <property type="nucleotide sequence ID" value="NZ_FORM01000004.1"/>
</dbReference>
<evidence type="ECO:0000313" key="4">
    <source>
        <dbReference type="Proteomes" id="UP000199559"/>
    </source>
</evidence>
<evidence type="ECO:0000313" key="3">
    <source>
        <dbReference type="EMBL" id="SFJ07031.1"/>
    </source>
</evidence>
<reference evidence="4" key="1">
    <citation type="submission" date="2016-10" db="EMBL/GenBank/DDBJ databases">
        <authorList>
            <person name="Varghese N."/>
            <person name="Submissions S."/>
        </authorList>
    </citation>
    <scope>NUCLEOTIDE SEQUENCE [LARGE SCALE GENOMIC DNA]</scope>
    <source>
        <strain evidence="4">DSM 28881</strain>
    </source>
</reference>
<dbReference type="PROSITE" id="PS51354">
    <property type="entry name" value="GLUTAREDOXIN_2"/>
    <property type="match status" value="1"/>
</dbReference>
<evidence type="ECO:0000259" key="2">
    <source>
        <dbReference type="Pfam" id="PF00462"/>
    </source>
</evidence>
<accession>A0A1I3NCG0</accession>
<dbReference type="InterPro" id="IPR002109">
    <property type="entry name" value="Glutaredoxin"/>
</dbReference>
<dbReference type="STRING" id="1144750.SAMN05443431_104102"/>
<sequence>MIRNLTLLFITLLSLTAFGQNEHKHVKLQEEIKGKRYEIYIENTDSISYDIFLKVDTNDFRRSSERPILQTIKGNSRVRVLTMVKLNGKEGKYTYTLVVNEVSYALEIDKDFEIIDFKLDKEINNKSVILYTQDDCSICPDAKHILTKNKISYTEYNLDKDTTNYNKIIKEFKAIKPKSDFNKIPIMKIDDKLYNDIDSLESFIQALRDGFN</sequence>
<feature type="domain" description="Glutaredoxin" evidence="2">
    <location>
        <begin position="128"/>
        <end position="192"/>
    </location>
</feature>
<feature type="signal peptide" evidence="1">
    <location>
        <begin position="1"/>
        <end position="19"/>
    </location>
</feature>
<dbReference type="Proteomes" id="UP000199559">
    <property type="component" value="Unassembled WGS sequence"/>
</dbReference>
<keyword evidence="1" id="KW-0732">Signal</keyword>
<dbReference type="Pfam" id="PF00462">
    <property type="entry name" value="Glutaredoxin"/>
    <property type="match status" value="1"/>
</dbReference>